<accession>A0A4C1U5X0</accession>
<keyword evidence="3" id="KW-1185">Reference proteome</keyword>
<name>A0A4C1U5X0_EUMVA</name>
<comment type="caution">
    <text evidence="2">The sequence shown here is derived from an EMBL/GenBank/DDBJ whole genome shotgun (WGS) entry which is preliminary data.</text>
</comment>
<keyword evidence="2" id="KW-0418">Kinase</keyword>
<dbReference type="AlphaFoldDB" id="A0A4C1U5X0"/>
<dbReference type="PROSITE" id="PS50011">
    <property type="entry name" value="PROTEIN_KINASE_DOM"/>
    <property type="match status" value="1"/>
</dbReference>
<evidence type="ECO:0000259" key="1">
    <source>
        <dbReference type="PROSITE" id="PS50011"/>
    </source>
</evidence>
<dbReference type="PANTHER" id="PTHR24416">
    <property type="entry name" value="TYROSINE-PROTEIN KINASE RECEPTOR"/>
    <property type="match status" value="1"/>
</dbReference>
<organism evidence="2 3">
    <name type="scientific">Eumeta variegata</name>
    <name type="common">Bagworm moth</name>
    <name type="synonym">Eumeta japonica</name>
    <dbReference type="NCBI Taxonomy" id="151549"/>
    <lineage>
        <taxon>Eukaryota</taxon>
        <taxon>Metazoa</taxon>
        <taxon>Ecdysozoa</taxon>
        <taxon>Arthropoda</taxon>
        <taxon>Hexapoda</taxon>
        <taxon>Insecta</taxon>
        <taxon>Pterygota</taxon>
        <taxon>Neoptera</taxon>
        <taxon>Endopterygota</taxon>
        <taxon>Lepidoptera</taxon>
        <taxon>Glossata</taxon>
        <taxon>Ditrysia</taxon>
        <taxon>Tineoidea</taxon>
        <taxon>Psychidae</taxon>
        <taxon>Oiketicinae</taxon>
        <taxon>Eumeta</taxon>
    </lineage>
</organism>
<dbReference type="GO" id="GO:0043235">
    <property type="term" value="C:receptor complex"/>
    <property type="evidence" value="ECO:0007669"/>
    <property type="project" value="TreeGrafter"/>
</dbReference>
<dbReference type="PANTHER" id="PTHR24416:SF594">
    <property type="entry name" value="PROTEIN KINASE DOMAIN-CONTAINING PROTEIN"/>
    <property type="match status" value="1"/>
</dbReference>
<dbReference type="PRINTS" id="PR00109">
    <property type="entry name" value="TYRKINASE"/>
</dbReference>
<protein>
    <submittedName>
        <fullName evidence="2">Tyrosine-protein kinase BTK</fullName>
    </submittedName>
</protein>
<dbReference type="OrthoDB" id="4062651at2759"/>
<dbReference type="SUPFAM" id="SSF56112">
    <property type="entry name" value="Protein kinase-like (PK-like)"/>
    <property type="match status" value="1"/>
</dbReference>
<evidence type="ECO:0000313" key="2">
    <source>
        <dbReference type="EMBL" id="GBP21668.1"/>
    </source>
</evidence>
<keyword evidence="2" id="KW-0808">Transferase</keyword>
<sequence length="262" mass="29233">MRAPRPPPRPRRAAACQYPSRFAQRAIERVIERVSVGDKIRNEEIRKRTKAINTALIINNLKGSGRATSLIEPITPGRNGYQMVTLNFSLEQHGAQDLAARNILVDGAGVLKVADFGLSRSGVYVHSRARPVPLRWLAPEAIVHSQYSSATDVWAYAVLLWEIATLGGFPYAELSNYQVPPFLSGGGRLPKPARASQRLYELMVTCWNDDPSKRPTFELLVAKLKAQQKLYVDLDNVFTNPDEDYSISDMDFEMKSNDSATS</sequence>
<evidence type="ECO:0000313" key="3">
    <source>
        <dbReference type="Proteomes" id="UP000299102"/>
    </source>
</evidence>
<proteinExistence type="predicted"/>
<dbReference type="GO" id="GO:0007169">
    <property type="term" value="P:cell surface receptor protein tyrosine kinase signaling pathway"/>
    <property type="evidence" value="ECO:0007669"/>
    <property type="project" value="TreeGrafter"/>
</dbReference>
<dbReference type="InterPro" id="IPR001245">
    <property type="entry name" value="Ser-Thr/Tyr_kinase_cat_dom"/>
</dbReference>
<dbReference type="GO" id="GO:0005524">
    <property type="term" value="F:ATP binding"/>
    <property type="evidence" value="ECO:0007669"/>
    <property type="project" value="InterPro"/>
</dbReference>
<reference evidence="2 3" key="1">
    <citation type="journal article" date="2019" name="Commun. Biol.">
        <title>The bagworm genome reveals a unique fibroin gene that provides high tensile strength.</title>
        <authorList>
            <person name="Kono N."/>
            <person name="Nakamura H."/>
            <person name="Ohtoshi R."/>
            <person name="Tomita M."/>
            <person name="Numata K."/>
            <person name="Arakawa K."/>
        </authorList>
    </citation>
    <scope>NUCLEOTIDE SEQUENCE [LARGE SCALE GENOMIC DNA]</scope>
</reference>
<dbReference type="InterPro" id="IPR000719">
    <property type="entry name" value="Prot_kinase_dom"/>
</dbReference>
<dbReference type="Proteomes" id="UP000299102">
    <property type="component" value="Unassembled WGS sequence"/>
</dbReference>
<feature type="domain" description="Protein kinase" evidence="1">
    <location>
        <begin position="1"/>
        <end position="230"/>
    </location>
</feature>
<dbReference type="GO" id="GO:0005886">
    <property type="term" value="C:plasma membrane"/>
    <property type="evidence" value="ECO:0007669"/>
    <property type="project" value="TreeGrafter"/>
</dbReference>
<dbReference type="Gene3D" id="1.10.510.10">
    <property type="entry name" value="Transferase(Phosphotransferase) domain 1"/>
    <property type="match status" value="1"/>
</dbReference>
<dbReference type="InterPro" id="IPR050122">
    <property type="entry name" value="RTK"/>
</dbReference>
<dbReference type="GO" id="GO:0004714">
    <property type="term" value="F:transmembrane receptor protein tyrosine kinase activity"/>
    <property type="evidence" value="ECO:0007669"/>
    <property type="project" value="TreeGrafter"/>
</dbReference>
<dbReference type="Pfam" id="PF07714">
    <property type="entry name" value="PK_Tyr_Ser-Thr"/>
    <property type="match status" value="1"/>
</dbReference>
<gene>
    <name evidence="2" type="primary">BTK</name>
    <name evidence="2" type="ORF">EVAR_16214_1</name>
</gene>
<dbReference type="EMBL" id="BGZK01000131">
    <property type="protein sequence ID" value="GBP21668.1"/>
    <property type="molecule type" value="Genomic_DNA"/>
</dbReference>
<dbReference type="InterPro" id="IPR011009">
    <property type="entry name" value="Kinase-like_dom_sf"/>
</dbReference>
<dbReference type="STRING" id="151549.A0A4C1U5X0"/>